<feature type="chain" id="PRO_5040229677" description="PorZ N-terminal beta-propeller domain-containing protein" evidence="1">
    <location>
        <begin position="20"/>
        <end position="763"/>
    </location>
</feature>
<protein>
    <recommendedName>
        <fullName evidence="2">PorZ N-terminal beta-propeller domain-containing protein</fullName>
    </recommendedName>
</protein>
<dbReference type="InterPro" id="IPR048954">
    <property type="entry name" value="PorZ_N"/>
</dbReference>
<feature type="signal peptide" evidence="1">
    <location>
        <begin position="1"/>
        <end position="19"/>
    </location>
</feature>
<dbReference type="InterPro" id="IPR015943">
    <property type="entry name" value="WD40/YVTN_repeat-like_dom_sf"/>
</dbReference>
<accession>A0A9N8QR96</accession>
<dbReference type="RefSeq" id="WP_185680834.1">
    <property type="nucleotide sequence ID" value="NZ_CAJIMS010000001.1"/>
</dbReference>
<dbReference type="Pfam" id="PF21544">
    <property type="entry name" value="PorZ_N_b_propeller"/>
    <property type="match status" value="1"/>
</dbReference>
<dbReference type="Gene3D" id="2.130.10.10">
    <property type="entry name" value="YVTN repeat-like/Quinoprotein amine dehydrogenase"/>
    <property type="match status" value="1"/>
</dbReference>
<keyword evidence="4" id="KW-1185">Reference proteome</keyword>
<proteinExistence type="predicted"/>
<reference evidence="3" key="1">
    <citation type="submission" date="2020-12" db="EMBL/GenBank/DDBJ databases">
        <authorList>
            <person name="Rodrigo-Torres L."/>
            <person name="Arahal R. D."/>
            <person name="Lucena T."/>
        </authorList>
    </citation>
    <scope>NUCLEOTIDE SEQUENCE</scope>
    <source>
        <strain evidence="3">CECT 9390</strain>
    </source>
</reference>
<name>A0A9N8QR96_9FLAO</name>
<organism evidence="3 4">
    <name type="scientific">Chryseobacterium aquaeductus</name>
    <dbReference type="NCBI Taxonomy" id="2675056"/>
    <lineage>
        <taxon>Bacteria</taxon>
        <taxon>Pseudomonadati</taxon>
        <taxon>Bacteroidota</taxon>
        <taxon>Flavobacteriia</taxon>
        <taxon>Flavobacteriales</taxon>
        <taxon>Weeksellaceae</taxon>
        <taxon>Chryseobacterium group</taxon>
        <taxon>Chryseobacterium</taxon>
    </lineage>
</organism>
<evidence type="ECO:0000256" key="1">
    <source>
        <dbReference type="SAM" id="SignalP"/>
    </source>
</evidence>
<dbReference type="EMBL" id="CAJIMS010000001">
    <property type="protein sequence ID" value="CAD7801078.1"/>
    <property type="molecule type" value="Genomic_DNA"/>
</dbReference>
<dbReference type="AlphaFoldDB" id="A0A9N8QR96"/>
<evidence type="ECO:0000313" key="4">
    <source>
        <dbReference type="Proteomes" id="UP000662618"/>
    </source>
</evidence>
<dbReference type="SUPFAM" id="SSF101898">
    <property type="entry name" value="NHL repeat"/>
    <property type="match status" value="2"/>
</dbReference>
<keyword evidence="1" id="KW-0732">Signal</keyword>
<evidence type="ECO:0000313" key="3">
    <source>
        <dbReference type="EMBL" id="CAD7801078.1"/>
    </source>
</evidence>
<dbReference type="Gene3D" id="2.60.40.4070">
    <property type="match status" value="1"/>
</dbReference>
<dbReference type="Proteomes" id="UP000662618">
    <property type="component" value="Unassembled WGS sequence"/>
</dbReference>
<sequence length="763" mass="83322">MKKLSIISLGILASFQLMNAQNISSKKWADLFSYNNVLALKEDNGKIIAATENGIFYYTISTGEISKLSKANGLHEVKISAFDYNPQTKIGLVGYENGSLDVISPQGITYIVDIPIATGYNASKKINHISITGDRAVVSVGYGVSIFNLQNKEFGDSAFFVTGGIYQASNEATIKDNKVFSVTNTGLKTHELNTTFPVFSTWTTELAGNFTEIDSENTLAFSSATATYIYNNGVSTPIAQTFANVSDVVVNADNIIITDASRIYSYSNTGTFSGSVTVGEDCNTATKVGSKIFCGTVLSGLKSEDNLIYKPDGPYFNYSYKIRLLNDNQLLVSSGGRADAFNISLSNPKNPGFYFYNGSEWIYSSYFLGNTTTFNILDVIADPVNTNEYFFTNYNNAPGHGIYKMKYNSGSKDFEFVKRYSLDAIDPSLPLNNFLNRPVGFAADDQNNLFASIAFAGDTGILPAITYYDRAADNFLIKYLTGLASNGAQLPLYYENLFWIPLPRTNNFLVYDTKKSQSLSDDTTILLGESNGLPANSEGTVSIAFDKDGDAWIGNTTGLRILPNARAEIQNDPTVEPIVVEQAGLAEELFRDSQVLQVEVDGGNQKWVSIDGGGVYYLSASGEQVIKRFTKENSPLPTNSVTDIKVDRKTGKVYFVTYQGIVTYQGDVADVTSDFGNVLVYPNPVVYAQFKGKVTIKGLAEKTNIRITDAAGNIVHSAIARSGYYEWDLNNQKGKRVASGIYFVLMTNEDASDKATAKIAVVN</sequence>
<feature type="domain" description="PorZ N-terminal beta-propeller" evidence="2">
    <location>
        <begin position="49"/>
        <end position="202"/>
    </location>
</feature>
<gene>
    <name evidence="3" type="ORF">CHRY9390_00725</name>
</gene>
<comment type="caution">
    <text evidence="3">The sequence shown here is derived from an EMBL/GenBank/DDBJ whole genome shotgun (WGS) entry which is preliminary data.</text>
</comment>
<evidence type="ECO:0000259" key="2">
    <source>
        <dbReference type="Pfam" id="PF21544"/>
    </source>
</evidence>